<sequence>ILTNGRFEQSKLDGELSKSDEYEKLVKDNSPDLVNSDGDKIDQTKIDGLKTAGGDAANAITTLGVGDLKDDTLKAKLGNKKLSDIPDSKNLESLLKTNEDLEKLLKGVGIDPTNFAETAKQIKK</sequence>
<keyword evidence="2" id="KW-1185">Reference proteome</keyword>
<accession>A0A9W4SX97</accession>
<reference evidence="1" key="1">
    <citation type="submission" date="2022-08" db="EMBL/GenBank/DDBJ databases">
        <authorList>
            <person name="Kallberg Y."/>
            <person name="Tangrot J."/>
            <person name="Rosling A."/>
        </authorList>
    </citation>
    <scope>NUCLEOTIDE SEQUENCE</scope>
    <source>
        <strain evidence="1">Wild A</strain>
    </source>
</reference>
<protein>
    <submittedName>
        <fullName evidence="1">4240_t:CDS:1</fullName>
    </submittedName>
</protein>
<dbReference type="AlphaFoldDB" id="A0A9W4SX97"/>
<gene>
    <name evidence="1" type="ORF">FWILDA_LOCUS11381</name>
</gene>
<dbReference type="Proteomes" id="UP001153678">
    <property type="component" value="Unassembled WGS sequence"/>
</dbReference>
<name>A0A9W4SX97_9GLOM</name>
<evidence type="ECO:0000313" key="1">
    <source>
        <dbReference type="EMBL" id="CAI2184039.1"/>
    </source>
</evidence>
<organism evidence="1 2">
    <name type="scientific">Funneliformis geosporum</name>
    <dbReference type="NCBI Taxonomy" id="1117311"/>
    <lineage>
        <taxon>Eukaryota</taxon>
        <taxon>Fungi</taxon>
        <taxon>Fungi incertae sedis</taxon>
        <taxon>Mucoromycota</taxon>
        <taxon>Glomeromycotina</taxon>
        <taxon>Glomeromycetes</taxon>
        <taxon>Glomerales</taxon>
        <taxon>Glomeraceae</taxon>
        <taxon>Funneliformis</taxon>
    </lineage>
</organism>
<feature type="non-terminal residue" evidence="1">
    <location>
        <position position="1"/>
    </location>
</feature>
<evidence type="ECO:0000313" key="2">
    <source>
        <dbReference type="Proteomes" id="UP001153678"/>
    </source>
</evidence>
<proteinExistence type="predicted"/>
<comment type="caution">
    <text evidence="1">The sequence shown here is derived from an EMBL/GenBank/DDBJ whole genome shotgun (WGS) entry which is preliminary data.</text>
</comment>
<dbReference type="EMBL" id="CAMKVN010003203">
    <property type="protein sequence ID" value="CAI2184039.1"/>
    <property type="molecule type" value="Genomic_DNA"/>
</dbReference>